<evidence type="ECO:0000256" key="1">
    <source>
        <dbReference type="ARBA" id="ARBA00008814"/>
    </source>
</evidence>
<dbReference type="PROSITE" id="PS51257">
    <property type="entry name" value="PROKAR_LIPOPROTEIN"/>
    <property type="match status" value="1"/>
</dbReference>
<reference evidence="7 8" key="1">
    <citation type="submission" date="2016-10" db="EMBL/GenBank/DDBJ databases">
        <authorList>
            <person name="de Groot N.N."/>
        </authorList>
    </citation>
    <scope>NUCLEOTIDE SEQUENCE [LARGE SCALE GENOMIC DNA]</scope>
    <source>
        <strain evidence="7 8">DSM 21633</strain>
    </source>
</reference>
<evidence type="ECO:0000256" key="3">
    <source>
        <dbReference type="SAM" id="Coils"/>
    </source>
</evidence>
<name>A0A1H9K8D9_9BACI</name>
<evidence type="ECO:0000259" key="6">
    <source>
        <dbReference type="PROSITE" id="PS50983"/>
    </source>
</evidence>
<evidence type="ECO:0000256" key="5">
    <source>
        <dbReference type="SAM" id="SignalP"/>
    </source>
</evidence>
<protein>
    <submittedName>
        <fullName evidence="7">Iron complex transport system substrate-binding protein</fullName>
    </submittedName>
</protein>
<proteinExistence type="inferred from homology"/>
<dbReference type="STRING" id="571933.SAMN05216362_13620"/>
<dbReference type="InterPro" id="IPR054828">
    <property type="entry name" value="Vit_B12_bind_prot"/>
</dbReference>
<sequence>MQKKIWLWLLSLVLAVGLAACQGDQSEDETPEQNEDTEQQEENGDESSGEETESGEFEEVTLTDKSDTEVTVEEKPEKIVSVIPSATETVFAVGAGEEVVGVSEWANYPEEVNDIEKVGDQQLNIEKIVSLEPDLVVADLNNADDIEAMRQAGLNVLVLGAQNLEEVYKDIELVGQATGHMDQATEVIEQMKSDVTEVQNAVSDLSEDEKKRVWIEVGPELYSGGEGSFIDELINLAGGVNIIGDQEGWPQVSEEVVLEKDPEVIITTYGYYMDDAVDQVLTRDNWQDVTAVQEEQVYDLHSDVLTRPGPRLTEGLKELAHSIYPDLVE</sequence>
<dbReference type="RefSeq" id="WP_091774958.1">
    <property type="nucleotide sequence ID" value="NZ_CAESCL010000016.1"/>
</dbReference>
<feature type="compositionally biased region" description="Basic and acidic residues" evidence="4">
    <location>
        <begin position="62"/>
        <end position="73"/>
    </location>
</feature>
<keyword evidence="2 5" id="KW-0732">Signal</keyword>
<evidence type="ECO:0000256" key="2">
    <source>
        <dbReference type="ARBA" id="ARBA00022729"/>
    </source>
</evidence>
<gene>
    <name evidence="7" type="ORF">SAMN05216362_13620</name>
</gene>
<feature type="compositionally biased region" description="Acidic residues" evidence="4">
    <location>
        <begin position="25"/>
        <end position="61"/>
    </location>
</feature>
<dbReference type="CDD" id="cd01143">
    <property type="entry name" value="YvrC"/>
    <property type="match status" value="1"/>
</dbReference>
<dbReference type="Pfam" id="PF01497">
    <property type="entry name" value="Peripla_BP_2"/>
    <property type="match status" value="1"/>
</dbReference>
<feature type="chain" id="PRO_5039192273" evidence="5">
    <location>
        <begin position="20"/>
        <end position="329"/>
    </location>
</feature>
<comment type="similarity">
    <text evidence="1">Belongs to the bacterial solute-binding protein 8 family.</text>
</comment>
<evidence type="ECO:0000313" key="7">
    <source>
        <dbReference type="EMBL" id="SEQ95486.1"/>
    </source>
</evidence>
<dbReference type="SUPFAM" id="SSF53807">
    <property type="entry name" value="Helical backbone' metal receptor"/>
    <property type="match status" value="1"/>
</dbReference>
<dbReference type="Proteomes" id="UP000199427">
    <property type="component" value="Unassembled WGS sequence"/>
</dbReference>
<dbReference type="NCBIfam" id="NF038402">
    <property type="entry name" value="TroA_like"/>
    <property type="match status" value="1"/>
</dbReference>
<dbReference type="InterPro" id="IPR002491">
    <property type="entry name" value="ABC_transptr_periplasmic_BD"/>
</dbReference>
<feature type="region of interest" description="Disordered" evidence="4">
    <location>
        <begin position="23"/>
        <end position="73"/>
    </location>
</feature>
<dbReference type="PROSITE" id="PS50983">
    <property type="entry name" value="FE_B12_PBP"/>
    <property type="match status" value="1"/>
</dbReference>
<accession>A0A1H9K8D9</accession>
<dbReference type="GO" id="GO:0071281">
    <property type="term" value="P:cellular response to iron ion"/>
    <property type="evidence" value="ECO:0007669"/>
    <property type="project" value="TreeGrafter"/>
</dbReference>
<feature type="domain" description="Fe/B12 periplasmic-binding" evidence="6">
    <location>
        <begin position="78"/>
        <end position="327"/>
    </location>
</feature>
<dbReference type="AlphaFoldDB" id="A0A1H9K8D9"/>
<keyword evidence="8" id="KW-1185">Reference proteome</keyword>
<evidence type="ECO:0000313" key="8">
    <source>
        <dbReference type="Proteomes" id="UP000199427"/>
    </source>
</evidence>
<dbReference type="OrthoDB" id="9816357at2"/>
<feature type="signal peptide" evidence="5">
    <location>
        <begin position="1"/>
        <end position="19"/>
    </location>
</feature>
<feature type="coiled-coil region" evidence="3">
    <location>
        <begin position="181"/>
        <end position="208"/>
    </location>
</feature>
<dbReference type="PANTHER" id="PTHR30535">
    <property type="entry name" value="VITAMIN B12-BINDING PROTEIN"/>
    <property type="match status" value="1"/>
</dbReference>
<dbReference type="EMBL" id="FOES01000036">
    <property type="protein sequence ID" value="SEQ95486.1"/>
    <property type="molecule type" value="Genomic_DNA"/>
</dbReference>
<organism evidence="7 8">
    <name type="scientific">Piscibacillus halophilus</name>
    <dbReference type="NCBI Taxonomy" id="571933"/>
    <lineage>
        <taxon>Bacteria</taxon>
        <taxon>Bacillati</taxon>
        <taxon>Bacillota</taxon>
        <taxon>Bacilli</taxon>
        <taxon>Bacillales</taxon>
        <taxon>Bacillaceae</taxon>
        <taxon>Piscibacillus</taxon>
    </lineage>
</organism>
<evidence type="ECO:0000256" key="4">
    <source>
        <dbReference type="SAM" id="MobiDB-lite"/>
    </source>
</evidence>
<dbReference type="PANTHER" id="PTHR30535:SF34">
    <property type="entry name" value="MOLYBDATE-BINDING PROTEIN MOLA"/>
    <property type="match status" value="1"/>
</dbReference>
<keyword evidence="3" id="KW-0175">Coiled coil</keyword>
<dbReference type="InterPro" id="IPR050902">
    <property type="entry name" value="ABC_Transporter_SBP"/>
</dbReference>
<dbReference type="Gene3D" id="3.40.50.1980">
    <property type="entry name" value="Nitrogenase molybdenum iron protein domain"/>
    <property type="match status" value="2"/>
</dbReference>